<dbReference type="AlphaFoldDB" id="A0A2W5KZR3"/>
<reference evidence="1 2" key="1">
    <citation type="submission" date="2017-08" db="EMBL/GenBank/DDBJ databases">
        <title>Infants hospitalized years apart are colonized by the same room-sourced microbial strains.</title>
        <authorList>
            <person name="Brooks B."/>
            <person name="Olm M.R."/>
            <person name="Firek B.A."/>
            <person name="Baker R."/>
            <person name="Thomas B.C."/>
            <person name="Morowitz M.J."/>
            <person name="Banfield J.F."/>
        </authorList>
    </citation>
    <scope>NUCLEOTIDE SEQUENCE [LARGE SCALE GENOMIC DNA]</scope>
    <source>
        <strain evidence="1">S2_005_003_R2_47</strain>
    </source>
</reference>
<dbReference type="Gene3D" id="3.30.1360.120">
    <property type="entry name" value="Probable tRNA modification gtpase trme, domain 1"/>
    <property type="match status" value="1"/>
</dbReference>
<dbReference type="Gene3D" id="3.30.70.1520">
    <property type="entry name" value="Heterotetrameric sarcosine oxidase"/>
    <property type="match status" value="1"/>
</dbReference>
<dbReference type="Proteomes" id="UP000248597">
    <property type="component" value="Unassembled WGS sequence"/>
</dbReference>
<proteinExistence type="predicted"/>
<gene>
    <name evidence="1" type="ORF">DI569_11720</name>
</gene>
<dbReference type="InterPro" id="IPR027266">
    <property type="entry name" value="TrmE/GcvT-like"/>
</dbReference>
<dbReference type="EMBL" id="QFPJ01000028">
    <property type="protein sequence ID" value="PZQ21504.1"/>
    <property type="molecule type" value="Genomic_DNA"/>
</dbReference>
<name>A0A2W5KZR3_SPHMC</name>
<accession>A0A2W5KZR3</accession>
<evidence type="ECO:0000313" key="1">
    <source>
        <dbReference type="EMBL" id="PZQ21504.1"/>
    </source>
</evidence>
<dbReference type="InterPro" id="IPR007375">
    <property type="entry name" value="SoxG"/>
</dbReference>
<protein>
    <submittedName>
        <fullName evidence="1">Sarcosine oxidase, gamma subunit</fullName>
    </submittedName>
</protein>
<organism evidence="1 2">
    <name type="scientific">Sphingopyxis macrogoltabida</name>
    <name type="common">Sphingomonas macrogoltabidus</name>
    <dbReference type="NCBI Taxonomy" id="33050"/>
    <lineage>
        <taxon>Bacteria</taxon>
        <taxon>Pseudomonadati</taxon>
        <taxon>Pseudomonadota</taxon>
        <taxon>Alphaproteobacteria</taxon>
        <taxon>Sphingomonadales</taxon>
        <taxon>Sphingomonadaceae</taxon>
        <taxon>Sphingopyxis</taxon>
    </lineage>
</organism>
<evidence type="ECO:0000313" key="2">
    <source>
        <dbReference type="Proteomes" id="UP000248597"/>
    </source>
</evidence>
<sequence>MPEAAIAPSLATGAVVATPLPAAGRAILRCRPSAIAPVSEILGMTLPQQACRAETGPAGDALWLGPDEWLLRHSPDRDWCSDRQAQLAETPCSLVDVSHRQVGWTLTGDDTEYLLASGCALDLGLAAFPVGMCTRTMYRKAEIILWRRAPASFHLEVWRSFAGYVAAHLEAAASGPAPA</sequence>
<dbReference type="SUPFAM" id="SSF103025">
    <property type="entry name" value="Folate-binding domain"/>
    <property type="match status" value="1"/>
</dbReference>
<dbReference type="Pfam" id="PF04268">
    <property type="entry name" value="SoxG"/>
    <property type="match status" value="1"/>
</dbReference>
<comment type="caution">
    <text evidence="1">The sequence shown here is derived from an EMBL/GenBank/DDBJ whole genome shotgun (WGS) entry which is preliminary data.</text>
</comment>